<dbReference type="STRING" id="62062.ENSHHUP00000053469"/>
<evidence type="ECO:0000259" key="2">
    <source>
        <dbReference type="PROSITE" id="PS50835"/>
    </source>
</evidence>
<dbReference type="InterPro" id="IPR003598">
    <property type="entry name" value="Ig_sub2"/>
</dbReference>
<reference evidence="3" key="2">
    <citation type="submission" date="2025-08" db="UniProtKB">
        <authorList>
            <consortium name="Ensembl"/>
        </authorList>
    </citation>
    <scope>IDENTIFICATION</scope>
</reference>
<dbReference type="SMART" id="SM00409">
    <property type="entry name" value="IG"/>
    <property type="match status" value="2"/>
</dbReference>
<name>A0A4W5NX43_9TELE</name>
<evidence type="ECO:0000256" key="1">
    <source>
        <dbReference type="ARBA" id="ARBA00022737"/>
    </source>
</evidence>
<evidence type="ECO:0000313" key="3">
    <source>
        <dbReference type="Ensembl" id="ENSHHUP00000053469.1"/>
    </source>
</evidence>
<dbReference type="InterPro" id="IPR050964">
    <property type="entry name" value="Striated_Muscle_Regulatory"/>
</dbReference>
<sequence>LPQSHHPLLNSYQLRILKCIFLCILEPPQITEKPEVMKVTIGDPVSLECKVAGSPELKVKWTKDGKELKSSPQHKLSFENNLSSLKIQTTQKEDAGNYQFEVSNHIDTCSCKVKLIVLEQTIPPSFTKPMSEIQEILGTFVQIGCKISGSLPITVEWQKDGNNISVGGKYKLVRQDNSVSLEIEQLERVDAGTYSCKLTNTAGSVECSGALRLPSFLDWLPSFCLSSNAFICAQLFSIFTAPPPPPFHSSFSSSQHLHQHLHHINNCLSTMYHASHFPFHIHLGFNS</sequence>
<dbReference type="InterPro" id="IPR013783">
    <property type="entry name" value="Ig-like_fold"/>
</dbReference>
<organism evidence="3 4">
    <name type="scientific">Hucho hucho</name>
    <name type="common">huchen</name>
    <dbReference type="NCBI Taxonomy" id="62062"/>
    <lineage>
        <taxon>Eukaryota</taxon>
        <taxon>Metazoa</taxon>
        <taxon>Chordata</taxon>
        <taxon>Craniata</taxon>
        <taxon>Vertebrata</taxon>
        <taxon>Euteleostomi</taxon>
        <taxon>Actinopterygii</taxon>
        <taxon>Neopterygii</taxon>
        <taxon>Teleostei</taxon>
        <taxon>Protacanthopterygii</taxon>
        <taxon>Salmoniformes</taxon>
        <taxon>Salmonidae</taxon>
        <taxon>Salmoninae</taxon>
        <taxon>Hucho</taxon>
    </lineage>
</organism>
<keyword evidence="4" id="KW-1185">Reference proteome</keyword>
<dbReference type="SUPFAM" id="SSF48726">
    <property type="entry name" value="Immunoglobulin"/>
    <property type="match status" value="2"/>
</dbReference>
<dbReference type="InterPro" id="IPR007110">
    <property type="entry name" value="Ig-like_dom"/>
</dbReference>
<dbReference type="Proteomes" id="UP000314982">
    <property type="component" value="Unassembled WGS sequence"/>
</dbReference>
<dbReference type="Ensembl" id="ENSHHUT00000055337.1">
    <property type="protein sequence ID" value="ENSHHUP00000053469.1"/>
    <property type="gene ID" value="ENSHHUG00000032103.1"/>
</dbReference>
<accession>A0A4W5NX43</accession>
<keyword evidence="1" id="KW-0677">Repeat</keyword>
<evidence type="ECO:0000313" key="4">
    <source>
        <dbReference type="Proteomes" id="UP000314982"/>
    </source>
</evidence>
<dbReference type="SMART" id="SM00408">
    <property type="entry name" value="IGc2"/>
    <property type="match status" value="2"/>
</dbReference>
<dbReference type="Gene3D" id="2.60.40.10">
    <property type="entry name" value="Immunoglobulins"/>
    <property type="match status" value="2"/>
</dbReference>
<dbReference type="FunFam" id="2.60.40.10:FF:000022">
    <property type="entry name" value="Cardiac titin"/>
    <property type="match status" value="2"/>
</dbReference>
<dbReference type="Pfam" id="PF07679">
    <property type="entry name" value="I-set"/>
    <property type="match status" value="2"/>
</dbReference>
<reference evidence="4" key="1">
    <citation type="submission" date="2018-06" db="EMBL/GenBank/DDBJ databases">
        <title>Genome assembly of Danube salmon.</title>
        <authorList>
            <person name="Macqueen D.J."/>
            <person name="Gundappa M.K."/>
        </authorList>
    </citation>
    <scope>NUCLEOTIDE SEQUENCE [LARGE SCALE GENOMIC DNA]</scope>
</reference>
<feature type="domain" description="Ig-like" evidence="2">
    <location>
        <begin position="124"/>
        <end position="212"/>
    </location>
</feature>
<proteinExistence type="predicted"/>
<dbReference type="PANTHER" id="PTHR13817">
    <property type="entry name" value="TITIN"/>
    <property type="match status" value="1"/>
</dbReference>
<dbReference type="InterPro" id="IPR013098">
    <property type="entry name" value="Ig_I-set"/>
</dbReference>
<protein>
    <recommendedName>
        <fullName evidence="2">Ig-like domain-containing protein</fullName>
    </recommendedName>
</protein>
<dbReference type="InterPro" id="IPR003599">
    <property type="entry name" value="Ig_sub"/>
</dbReference>
<dbReference type="AlphaFoldDB" id="A0A4W5NX43"/>
<dbReference type="PROSITE" id="PS50835">
    <property type="entry name" value="IG_LIKE"/>
    <property type="match status" value="2"/>
</dbReference>
<dbReference type="InterPro" id="IPR036179">
    <property type="entry name" value="Ig-like_dom_sf"/>
</dbReference>
<dbReference type="CDD" id="cd00096">
    <property type="entry name" value="Ig"/>
    <property type="match status" value="1"/>
</dbReference>
<feature type="domain" description="Ig-like" evidence="2">
    <location>
        <begin position="28"/>
        <end position="104"/>
    </location>
</feature>
<reference evidence="3" key="3">
    <citation type="submission" date="2025-09" db="UniProtKB">
        <authorList>
            <consortium name="Ensembl"/>
        </authorList>
    </citation>
    <scope>IDENTIFICATION</scope>
</reference>
<dbReference type="PANTHER" id="PTHR13817:SF165">
    <property type="entry name" value="HEMICENTIN 2"/>
    <property type="match status" value="1"/>
</dbReference>
<dbReference type="GeneTree" id="ENSGT01110000267173"/>